<protein>
    <recommendedName>
        <fullName evidence="3">Lipoyl-binding domain-containing protein</fullName>
    </recommendedName>
</protein>
<dbReference type="InterPro" id="IPR011053">
    <property type="entry name" value="Single_hybrid_motif"/>
</dbReference>
<dbReference type="AlphaFoldDB" id="A0A4S4BRB8"/>
<dbReference type="Gene3D" id="2.40.50.100">
    <property type="match status" value="1"/>
</dbReference>
<dbReference type="SUPFAM" id="SSF51230">
    <property type="entry name" value="Single hybrid motif"/>
    <property type="match status" value="1"/>
</dbReference>
<evidence type="ECO:0000313" key="1">
    <source>
        <dbReference type="EMBL" id="THF75193.1"/>
    </source>
</evidence>
<evidence type="ECO:0000313" key="2">
    <source>
        <dbReference type="Proteomes" id="UP000310334"/>
    </source>
</evidence>
<keyword evidence="2" id="KW-1185">Reference proteome</keyword>
<dbReference type="EMBL" id="SSNT01000029">
    <property type="protein sequence ID" value="THF75193.1"/>
    <property type="molecule type" value="Genomic_DNA"/>
</dbReference>
<gene>
    <name evidence="1" type="ORF">E6W99_24190</name>
</gene>
<dbReference type="Proteomes" id="UP000310334">
    <property type="component" value="Unassembled WGS sequence"/>
</dbReference>
<evidence type="ECO:0008006" key="3">
    <source>
        <dbReference type="Google" id="ProtNLM"/>
    </source>
</evidence>
<reference evidence="1 2" key="1">
    <citation type="submission" date="2019-04" db="EMBL/GenBank/DDBJ databases">
        <title>Bacillus sediminilitoris sp. nov., isolated from a tidal flat sediment on the East China Sea.</title>
        <authorList>
            <person name="Wei Y."/>
            <person name="Mao H."/>
            <person name="Fang J."/>
        </authorList>
    </citation>
    <scope>NUCLEOTIDE SEQUENCE [LARGE SCALE GENOMIC DNA]</scope>
    <source>
        <strain evidence="1 2">DSL-17</strain>
    </source>
</reference>
<comment type="caution">
    <text evidence="1">The sequence shown here is derived from an EMBL/GenBank/DDBJ whole genome shotgun (WGS) entry which is preliminary data.</text>
</comment>
<accession>A0A4S4BRB8</accession>
<dbReference type="OrthoDB" id="2639611at2"/>
<sequence>MTKLELITQEWMSQEIVTSPLYGTIEEVLIGTNQRVDEWEPLFIIKNLNGTFQQITVGISGILSKLNVSKNDQITPGFVMAHIIPDK</sequence>
<organism evidence="1 2">
    <name type="scientific">Metabacillus sediminilitoris</name>
    <dbReference type="NCBI Taxonomy" id="2567941"/>
    <lineage>
        <taxon>Bacteria</taxon>
        <taxon>Bacillati</taxon>
        <taxon>Bacillota</taxon>
        <taxon>Bacilli</taxon>
        <taxon>Bacillales</taxon>
        <taxon>Bacillaceae</taxon>
        <taxon>Metabacillus</taxon>
    </lineage>
</organism>
<proteinExistence type="predicted"/>
<name>A0A4S4BRB8_9BACI</name>
<dbReference type="RefSeq" id="WP_136358662.1">
    <property type="nucleotide sequence ID" value="NZ_CP046266.1"/>
</dbReference>